<evidence type="ECO:0000256" key="3">
    <source>
        <dbReference type="SAM" id="SignalP"/>
    </source>
</evidence>
<dbReference type="Proteomes" id="UP001189429">
    <property type="component" value="Unassembled WGS sequence"/>
</dbReference>
<keyword evidence="2" id="KW-0812">Transmembrane</keyword>
<feature type="region of interest" description="Disordered" evidence="1">
    <location>
        <begin position="531"/>
        <end position="574"/>
    </location>
</feature>
<feature type="transmembrane region" description="Helical" evidence="2">
    <location>
        <begin position="792"/>
        <end position="815"/>
    </location>
</feature>
<feature type="compositionally biased region" description="Pro residues" evidence="1">
    <location>
        <begin position="957"/>
        <end position="966"/>
    </location>
</feature>
<feature type="transmembrane region" description="Helical" evidence="2">
    <location>
        <begin position="620"/>
        <end position="641"/>
    </location>
</feature>
<comment type="caution">
    <text evidence="4">The sequence shown here is derived from an EMBL/GenBank/DDBJ whole genome shotgun (WGS) entry which is preliminary data.</text>
</comment>
<sequence>MAPPRVLLWGGAPLRLAALLAAGRWPRAATREEAASRGLPGGRGSAIGFLECEGPEFDPAWAEFRRQIPPGLGRDAAVVTEALAAQAANLVGAVEAQDIGAGAAAFGARLRSGAGGGEPTESTGFCLYGAVAAYAVWAEHLRQRGAAAAAEQGAPGPKSFAARALLLLAKKQANDFLESTGWPVRSLELVALLQGEDAAAIRGLEARFRLPCHLTLGCAFARLRAEEAVAPPPPPLPSDWPRRVAAAGLHITSTLEAVTALQGAVSEAWGRGGAGGAPFEVHYAGHPCPSHAGSEHQCAMRCELLGLCDPGSEAADPLAEFLAGAVDTSNGRFKEREGYSLAEARAALRWAPRRLDPIRQADMVLCTFPTVLCVLLHELFPQTPQLFVAIANPLFAAPGCAGQEDSTVIACDSDEGREYLTALRGMLAEPGGPVRGLAGYAVTAALVSYQVGVALPLGGKAGRYLPAGAVWRQELSGGVAPTEFAGTLEVHAVHQYLYLGWPPLLALAASPCSSAAVSDQCEHEGDRALTAAAGLDSPPGPRIRGGERCGEPSGERSGERSGGKRTHSQHGTIRSTVIGREMHASREAAPVCSAGALADLSESLPAALGRPHGLLRLLQLHLLADLSAVLLLSALGLSFRYQTLGMADKARSRELPQKGLGSGIPAKWEHLGARVTSGNLREDRAAQVIATVLPAGLALARLPLLLCMERSCRQTVRLFEERSQPAARVLRRLLRALQHRKLQWSSAAFAAVCSLAVTWSLTIRLVRNFDPSPWCTTNNNFMMLTRAFWYELALRTTAALAVVYAALGLAVAAAAKVARRSRQSAEPRGGLPLELLACLPTHVAGGAHAPARGADLCCAMRPGDSTVQDGETLRRLPCARRIPRGLRGRLALHLGGVPDAVRGGLGLGGGFGRGPGAGRGARRPGGAGPRLGARRGGRRGGEGEPRLAPQRASGEPLLPPPVLEVA</sequence>
<evidence type="ECO:0000313" key="4">
    <source>
        <dbReference type="EMBL" id="CAK0807815.1"/>
    </source>
</evidence>
<evidence type="ECO:0000313" key="5">
    <source>
        <dbReference type="Proteomes" id="UP001189429"/>
    </source>
</evidence>
<proteinExistence type="predicted"/>
<feature type="chain" id="PRO_5046694886" evidence="3">
    <location>
        <begin position="23"/>
        <end position="966"/>
    </location>
</feature>
<evidence type="ECO:0000256" key="2">
    <source>
        <dbReference type="SAM" id="Phobius"/>
    </source>
</evidence>
<keyword evidence="5" id="KW-1185">Reference proteome</keyword>
<feature type="compositionally biased region" description="Gly residues" evidence="1">
    <location>
        <begin position="912"/>
        <end position="929"/>
    </location>
</feature>
<keyword evidence="2" id="KW-1133">Transmembrane helix</keyword>
<accession>A0ABN9QS12</accession>
<feature type="signal peptide" evidence="3">
    <location>
        <begin position="1"/>
        <end position="22"/>
    </location>
</feature>
<feature type="region of interest" description="Disordered" evidence="1">
    <location>
        <begin position="912"/>
        <end position="966"/>
    </location>
</feature>
<gene>
    <name evidence="4" type="ORF">PCOR1329_LOCUS13581</name>
</gene>
<reference evidence="4" key="1">
    <citation type="submission" date="2023-10" db="EMBL/GenBank/DDBJ databases">
        <authorList>
            <person name="Chen Y."/>
            <person name="Shah S."/>
            <person name="Dougan E. K."/>
            <person name="Thang M."/>
            <person name="Chan C."/>
        </authorList>
    </citation>
    <scope>NUCLEOTIDE SEQUENCE [LARGE SCALE GENOMIC DNA]</scope>
</reference>
<keyword evidence="3" id="KW-0732">Signal</keyword>
<keyword evidence="2" id="KW-0472">Membrane</keyword>
<protein>
    <submittedName>
        <fullName evidence="4">Uncharacterized protein</fullName>
    </submittedName>
</protein>
<feature type="compositionally biased region" description="Basic and acidic residues" evidence="1">
    <location>
        <begin position="544"/>
        <end position="562"/>
    </location>
</feature>
<organism evidence="4 5">
    <name type="scientific">Prorocentrum cordatum</name>
    <dbReference type="NCBI Taxonomy" id="2364126"/>
    <lineage>
        <taxon>Eukaryota</taxon>
        <taxon>Sar</taxon>
        <taxon>Alveolata</taxon>
        <taxon>Dinophyceae</taxon>
        <taxon>Prorocentrales</taxon>
        <taxon>Prorocentraceae</taxon>
        <taxon>Prorocentrum</taxon>
    </lineage>
</organism>
<dbReference type="EMBL" id="CAUYUJ010004014">
    <property type="protein sequence ID" value="CAK0807815.1"/>
    <property type="molecule type" value="Genomic_DNA"/>
</dbReference>
<feature type="transmembrane region" description="Helical" evidence="2">
    <location>
        <begin position="742"/>
        <end position="763"/>
    </location>
</feature>
<evidence type="ECO:0000256" key="1">
    <source>
        <dbReference type="SAM" id="MobiDB-lite"/>
    </source>
</evidence>
<name>A0ABN9QS12_9DINO</name>